<evidence type="ECO:0000313" key="2">
    <source>
        <dbReference type="Proteomes" id="UP000640274"/>
    </source>
</evidence>
<organism evidence="1 2">
    <name type="scientific">Paenibacillus roseus</name>
    <dbReference type="NCBI Taxonomy" id="2798579"/>
    <lineage>
        <taxon>Bacteria</taxon>
        <taxon>Bacillati</taxon>
        <taxon>Bacillota</taxon>
        <taxon>Bacilli</taxon>
        <taxon>Bacillales</taxon>
        <taxon>Paenibacillaceae</taxon>
        <taxon>Paenibacillus</taxon>
    </lineage>
</organism>
<gene>
    <name evidence="1" type="ORF">JFN88_10935</name>
</gene>
<dbReference type="EMBL" id="JAELUP010000051">
    <property type="protein sequence ID" value="MBJ6361780.1"/>
    <property type="molecule type" value="Genomic_DNA"/>
</dbReference>
<dbReference type="Proteomes" id="UP000640274">
    <property type="component" value="Unassembled WGS sequence"/>
</dbReference>
<accession>A0A934ML46</accession>
<dbReference type="AlphaFoldDB" id="A0A934ML46"/>
<sequence>MSKSKRNQRRYVWKIKIFKHQKYSNKYFSNLKKEKIILNQLMKNIFLSWCL</sequence>
<keyword evidence="2" id="KW-1185">Reference proteome</keyword>
<reference evidence="1" key="1">
    <citation type="submission" date="2020-12" db="EMBL/GenBank/DDBJ databases">
        <authorList>
            <person name="Huq M.A."/>
        </authorList>
    </citation>
    <scope>NUCLEOTIDE SEQUENCE</scope>
    <source>
        <strain evidence="1">MAHUQ-46</strain>
    </source>
</reference>
<evidence type="ECO:0000313" key="1">
    <source>
        <dbReference type="EMBL" id="MBJ6361780.1"/>
    </source>
</evidence>
<proteinExistence type="predicted"/>
<name>A0A934ML46_9BACL</name>
<comment type="caution">
    <text evidence="1">The sequence shown here is derived from an EMBL/GenBank/DDBJ whole genome shotgun (WGS) entry which is preliminary data.</text>
</comment>
<protein>
    <submittedName>
        <fullName evidence="1">Uncharacterized protein</fullName>
    </submittedName>
</protein>